<evidence type="ECO:0000313" key="1">
    <source>
        <dbReference type="EMBL" id="ABO99312.1"/>
    </source>
</evidence>
<dbReference type="Proteomes" id="UP000001568">
    <property type="component" value="Chromosome 13"/>
</dbReference>
<protein>
    <submittedName>
        <fullName evidence="1">Uncharacterized protein</fullName>
    </submittedName>
</protein>
<name>A4S6X7_OSTLU</name>
<dbReference type="GeneID" id="5005050"/>
<keyword evidence="2" id="KW-1185">Reference proteome</keyword>
<dbReference type="Gramene" id="ABO99312">
    <property type="protein sequence ID" value="ABO99312"/>
    <property type="gene ID" value="OSTLU_27277"/>
</dbReference>
<dbReference type="AlphaFoldDB" id="A4S6X7"/>
<evidence type="ECO:0000313" key="2">
    <source>
        <dbReference type="Proteomes" id="UP000001568"/>
    </source>
</evidence>
<organism evidence="1 2">
    <name type="scientific">Ostreococcus lucimarinus (strain CCE9901)</name>
    <dbReference type="NCBI Taxonomy" id="436017"/>
    <lineage>
        <taxon>Eukaryota</taxon>
        <taxon>Viridiplantae</taxon>
        <taxon>Chlorophyta</taxon>
        <taxon>Mamiellophyceae</taxon>
        <taxon>Mamiellales</taxon>
        <taxon>Bathycoccaceae</taxon>
        <taxon>Ostreococcus</taxon>
    </lineage>
</organism>
<accession>A4S6X7</accession>
<proteinExistence type="predicted"/>
<reference evidence="1 2" key="1">
    <citation type="journal article" date="2007" name="Proc. Natl. Acad. Sci. U.S.A.">
        <title>The tiny eukaryote Ostreococcus provides genomic insights into the paradox of plankton speciation.</title>
        <authorList>
            <person name="Palenik B."/>
            <person name="Grimwood J."/>
            <person name="Aerts A."/>
            <person name="Rouze P."/>
            <person name="Salamov A."/>
            <person name="Putnam N."/>
            <person name="Dupont C."/>
            <person name="Jorgensen R."/>
            <person name="Derelle E."/>
            <person name="Rombauts S."/>
            <person name="Zhou K."/>
            <person name="Otillar R."/>
            <person name="Merchant S.S."/>
            <person name="Podell S."/>
            <person name="Gaasterland T."/>
            <person name="Napoli C."/>
            <person name="Gendler K."/>
            <person name="Manuell A."/>
            <person name="Tai V."/>
            <person name="Vallon O."/>
            <person name="Piganeau G."/>
            <person name="Jancek S."/>
            <person name="Heijde M."/>
            <person name="Jabbari K."/>
            <person name="Bowler C."/>
            <person name="Lohr M."/>
            <person name="Robbens S."/>
            <person name="Werner G."/>
            <person name="Dubchak I."/>
            <person name="Pazour G.J."/>
            <person name="Ren Q."/>
            <person name="Paulsen I."/>
            <person name="Delwiche C."/>
            <person name="Schmutz J."/>
            <person name="Rokhsar D."/>
            <person name="Van de Peer Y."/>
            <person name="Moreau H."/>
            <person name="Grigoriev I.V."/>
        </authorList>
    </citation>
    <scope>NUCLEOTIDE SEQUENCE [LARGE SCALE GENOMIC DNA]</scope>
    <source>
        <strain evidence="1 2">CCE9901</strain>
    </source>
</reference>
<dbReference type="RefSeq" id="XP_001421019.1">
    <property type="nucleotide sequence ID" value="XM_001420982.1"/>
</dbReference>
<dbReference type="EMBL" id="CP000593">
    <property type="protein sequence ID" value="ABO99312.1"/>
    <property type="molecule type" value="Genomic_DNA"/>
</dbReference>
<dbReference type="KEGG" id="olu:OSTLU_27277"/>
<dbReference type="HOGENOM" id="CLU_2175243_0_0_1"/>
<gene>
    <name evidence="1" type="ORF">OSTLU_27277</name>
</gene>
<sequence length="110" mass="12321">MHIECDELFGDMTEEEIVALVVRMSQEETTSEAALPMPTKTEWVNARLGEIFFPDIERARQVAEIFRATETDRNATIDLLIGAGAAESDAKAFWELFDAVTLTDNDSHVD</sequence>